<keyword evidence="5 6" id="KW-0472">Membrane</keyword>
<feature type="transmembrane region" description="Helical" evidence="6">
    <location>
        <begin position="34"/>
        <end position="53"/>
    </location>
</feature>
<proteinExistence type="predicted"/>
<evidence type="ECO:0000256" key="4">
    <source>
        <dbReference type="ARBA" id="ARBA00022989"/>
    </source>
</evidence>
<evidence type="ECO:0000256" key="2">
    <source>
        <dbReference type="ARBA" id="ARBA00022475"/>
    </source>
</evidence>
<evidence type="ECO:0000313" key="8">
    <source>
        <dbReference type="EMBL" id="RKP47715.1"/>
    </source>
</evidence>
<dbReference type="InterPro" id="IPR051258">
    <property type="entry name" value="Diverse_Substrate_Transporter"/>
</dbReference>
<sequence length="298" mass="31815">MSVLLPLLAVLIWALNTIVSKAAAGVLDPAAISIYRWVVAAIVLTPFCARPLWRKRAAVRPWLGRYAVLSAMGMVLYQCIAYYAAHSTSATNIGVICALIPLLVLVINGVVFRQRVTGMAMIGVAISLVGVVWLLSKGHPASLLASGIGRGDMLMLVAATAYALYGVLYRRWAPPFGLWINLYVQVLIAVVMLIPLAFTAHSLAVPAAGVGLVLFAGIASSIVASYFWMHGIERIGSERTAVLMNLLPLFTALFASVLLGETIQSHHWIGGGLILLGVSLTQGTVKMLFGRRALAGVR</sequence>
<name>A0A494XAD5_9BURK</name>
<keyword evidence="3 6" id="KW-0812">Transmembrane</keyword>
<feature type="transmembrane region" description="Helical" evidence="6">
    <location>
        <begin position="118"/>
        <end position="136"/>
    </location>
</feature>
<dbReference type="SUPFAM" id="SSF103481">
    <property type="entry name" value="Multidrug resistance efflux transporter EmrE"/>
    <property type="match status" value="2"/>
</dbReference>
<gene>
    <name evidence="8" type="ORF">D7S86_22370</name>
</gene>
<keyword evidence="2" id="KW-1003">Cell membrane</keyword>
<dbReference type="InterPro" id="IPR037185">
    <property type="entry name" value="EmrE-like"/>
</dbReference>
<comment type="subcellular location">
    <subcellularLocation>
        <location evidence="1">Cell membrane</location>
        <topology evidence="1">Multi-pass membrane protein</topology>
    </subcellularLocation>
</comment>
<dbReference type="InterPro" id="IPR000620">
    <property type="entry name" value="EamA_dom"/>
</dbReference>
<dbReference type="PANTHER" id="PTHR42920:SF11">
    <property type="entry name" value="INNER MEMBRANE PROTEIN YTFF"/>
    <property type="match status" value="1"/>
</dbReference>
<feature type="transmembrane region" description="Helical" evidence="6">
    <location>
        <begin position="91"/>
        <end position="111"/>
    </location>
</feature>
<dbReference type="Pfam" id="PF00892">
    <property type="entry name" value="EamA"/>
    <property type="match status" value="2"/>
</dbReference>
<dbReference type="RefSeq" id="WP_121089510.1">
    <property type="nucleotide sequence ID" value="NZ_RBZU01000012.1"/>
</dbReference>
<organism evidence="8 9">
    <name type="scientific">Pararobbsia silviterrae</name>
    <dbReference type="NCBI Taxonomy" id="1792498"/>
    <lineage>
        <taxon>Bacteria</taxon>
        <taxon>Pseudomonadati</taxon>
        <taxon>Pseudomonadota</taxon>
        <taxon>Betaproteobacteria</taxon>
        <taxon>Burkholderiales</taxon>
        <taxon>Burkholderiaceae</taxon>
        <taxon>Pararobbsia</taxon>
    </lineage>
</organism>
<accession>A0A494XAD5</accession>
<evidence type="ECO:0000256" key="3">
    <source>
        <dbReference type="ARBA" id="ARBA00022692"/>
    </source>
</evidence>
<feature type="transmembrane region" description="Helical" evidence="6">
    <location>
        <begin position="65"/>
        <end position="85"/>
    </location>
</feature>
<comment type="caution">
    <text evidence="8">The sequence shown here is derived from an EMBL/GenBank/DDBJ whole genome shotgun (WGS) entry which is preliminary data.</text>
</comment>
<evidence type="ECO:0000256" key="6">
    <source>
        <dbReference type="SAM" id="Phobius"/>
    </source>
</evidence>
<reference evidence="8 9" key="1">
    <citation type="submission" date="2018-10" db="EMBL/GenBank/DDBJ databases">
        <title>Robbsia sp. DHC34, isolated from soil.</title>
        <authorList>
            <person name="Gao Z.-H."/>
            <person name="Qiu L.-H."/>
        </authorList>
    </citation>
    <scope>NUCLEOTIDE SEQUENCE [LARGE SCALE GENOMIC DNA]</scope>
    <source>
        <strain evidence="8 9">DHC34</strain>
    </source>
</reference>
<keyword evidence="4 6" id="KW-1133">Transmembrane helix</keyword>
<feature type="transmembrane region" description="Helical" evidence="6">
    <location>
        <begin position="204"/>
        <end position="229"/>
    </location>
</feature>
<feature type="transmembrane region" description="Helical" evidence="6">
    <location>
        <begin position="266"/>
        <end position="289"/>
    </location>
</feature>
<feature type="domain" description="EamA" evidence="7">
    <location>
        <begin position="150"/>
        <end position="280"/>
    </location>
</feature>
<dbReference type="AlphaFoldDB" id="A0A494XAD5"/>
<feature type="transmembrane region" description="Helical" evidence="6">
    <location>
        <begin position="176"/>
        <end position="198"/>
    </location>
</feature>
<evidence type="ECO:0000259" key="7">
    <source>
        <dbReference type="Pfam" id="PF00892"/>
    </source>
</evidence>
<protein>
    <submittedName>
        <fullName evidence="8">DMT family transporter</fullName>
    </submittedName>
</protein>
<evidence type="ECO:0000256" key="5">
    <source>
        <dbReference type="ARBA" id="ARBA00023136"/>
    </source>
</evidence>
<dbReference type="Proteomes" id="UP000270342">
    <property type="component" value="Unassembled WGS sequence"/>
</dbReference>
<feature type="transmembrane region" description="Helical" evidence="6">
    <location>
        <begin position="148"/>
        <end position="169"/>
    </location>
</feature>
<dbReference type="GO" id="GO:0005886">
    <property type="term" value="C:plasma membrane"/>
    <property type="evidence" value="ECO:0007669"/>
    <property type="project" value="UniProtKB-SubCell"/>
</dbReference>
<evidence type="ECO:0000313" key="9">
    <source>
        <dbReference type="Proteomes" id="UP000270342"/>
    </source>
</evidence>
<feature type="domain" description="EamA" evidence="7">
    <location>
        <begin position="3"/>
        <end position="135"/>
    </location>
</feature>
<keyword evidence="9" id="KW-1185">Reference proteome</keyword>
<dbReference type="PANTHER" id="PTHR42920">
    <property type="entry name" value="OS03G0707200 PROTEIN-RELATED"/>
    <property type="match status" value="1"/>
</dbReference>
<feature type="transmembrane region" description="Helical" evidence="6">
    <location>
        <begin position="241"/>
        <end position="260"/>
    </location>
</feature>
<dbReference type="OrthoDB" id="4167046at2"/>
<evidence type="ECO:0000256" key="1">
    <source>
        <dbReference type="ARBA" id="ARBA00004651"/>
    </source>
</evidence>
<dbReference type="EMBL" id="RBZU01000012">
    <property type="protein sequence ID" value="RKP47715.1"/>
    <property type="molecule type" value="Genomic_DNA"/>
</dbReference>